<feature type="compositionally biased region" description="Basic and acidic residues" evidence="1">
    <location>
        <begin position="26"/>
        <end position="49"/>
    </location>
</feature>
<dbReference type="Proteomes" id="UP000188268">
    <property type="component" value="Unassembled WGS sequence"/>
</dbReference>
<dbReference type="AlphaFoldDB" id="A0A1R3JPQ3"/>
<evidence type="ECO:0008006" key="4">
    <source>
        <dbReference type="Google" id="ProtNLM"/>
    </source>
</evidence>
<sequence length="82" mass="9482">MDKDEDMLDLNEAVDIIDEDEEDGGAGERDKKHYKRENCKCGPKPESRKGCDVHMRILKRGEKFVVTQFQTAHNHPMVPKKL</sequence>
<comment type="caution">
    <text evidence="2">The sequence shown here is derived from an EMBL/GenBank/DDBJ whole genome shotgun (WGS) entry which is preliminary data.</text>
</comment>
<proteinExistence type="predicted"/>
<dbReference type="EMBL" id="AWWV01007357">
    <property type="protein sequence ID" value="OMO96784.1"/>
    <property type="molecule type" value="Genomic_DNA"/>
</dbReference>
<accession>A0A1R3JPQ3</accession>
<reference evidence="2 3" key="1">
    <citation type="submission" date="2013-09" db="EMBL/GenBank/DDBJ databases">
        <title>Corchorus capsularis genome sequencing.</title>
        <authorList>
            <person name="Alam M."/>
            <person name="Haque M.S."/>
            <person name="Islam M.S."/>
            <person name="Emdad E.M."/>
            <person name="Islam M.M."/>
            <person name="Ahmed B."/>
            <person name="Halim A."/>
            <person name="Hossen Q.M.M."/>
            <person name="Hossain M.Z."/>
            <person name="Ahmed R."/>
            <person name="Khan M.M."/>
            <person name="Islam R."/>
            <person name="Rashid M.M."/>
            <person name="Khan S.A."/>
            <person name="Rahman M.S."/>
            <person name="Alam M."/>
        </authorList>
    </citation>
    <scope>NUCLEOTIDE SEQUENCE [LARGE SCALE GENOMIC DNA]</scope>
    <source>
        <strain evidence="3">cv. CVL-1</strain>
        <tissue evidence="2">Whole seedling</tissue>
    </source>
</reference>
<feature type="compositionally biased region" description="Acidic residues" evidence="1">
    <location>
        <begin position="15"/>
        <end position="25"/>
    </location>
</feature>
<evidence type="ECO:0000313" key="3">
    <source>
        <dbReference type="Proteomes" id="UP000188268"/>
    </source>
</evidence>
<evidence type="ECO:0000313" key="2">
    <source>
        <dbReference type="EMBL" id="OMO96784.1"/>
    </source>
</evidence>
<feature type="region of interest" description="Disordered" evidence="1">
    <location>
        <begin position="1"/>
        <end position="49"/>
    </location>
</feature>
<name>A0A1R3JPQ3_COCAP</name>
<gene>
    <name evidence="2" type="ORF">CCACVL1_04770</name>
</gene>
<keyword evidence="3" id="KW-1185">Reference proteome</keyword>
<evidence type="ECO:0000256" key="1">
    <source>
        <dbReference type="SAM" id="MobiDB-lite"/>
    </source>
</evidence>
<protein>
    <recommendedName>
        <fullName evidence="4">FAR1 domain-containing protein</fullName>
    </recommendedName>
</protein>
<organism evidence="2 3">
    <name type="scientific">Corchorus capsularis</name>
    <name type="common">Jute</name>
    <dbReference type="NCBI Taxonomy" id="210143"/>
    <lineage>
        <taxon>Eukaryota</taxon>
        <taxon>Viridiplantae</taxon>
        <taxon>Streptophyta</taxon>
        <taxon>Embryophyta</taxon>
        <taxon>Tracheophyta</taxon>
        <taxon>Spermatophyta</taxon>
        <taxon>Magnoliopsida</taxon>
        <taxon>eudicotyledons</taxon>
        <taxon>Gunneridae</taxon>
        <taxon>Pentapetalae</taxon>
        <taxon>rosids</taxon>
        <taxon>malvids</taxon>
        <taxon>Malvales</taxon>
        <taxon>Malvaceae</taxon>
        <taxon>Grewioideae</taxon>
        <taxon>Apeibeae</taxon>
        <taxon>Corchorus</taxon>
    </lineage>
</organism>
<dbReference type="Gramene" id="OMO96784">
    <property type="protein sequence ID" value="OMO96784"/>
    <property type="gene ID" value="CCACVL1_04770"/>
</dbReference>